<dbReference type="Proteomes" id="UP000681720">
    <property type="component" value="Unassembled WGS sequence"/>
</dbReference>
<evidence type="ECO:0000313" key="2">
    <source>
        <dbReference type="EMBL" id="CAF4742470.1"/>
    </source>
</evidence>
<evidence type="ECO:0000313" key="3">
    <source>
        <dbReference type="EMBL" id="CAF5194898.1"/>
    </source>
</evidence>
<dbReference type="Proteomes" id="UP000676336">
    <property type="component" value="Unassembled WGS sequence"/>
</dbReference>
<feature type="non-terminal residue" evidence="2">
    <location>
        <position position="46"/>
    </location>
</feature>
<organism evidence="2 4">
    <name type="scientific">Rotaria magnacalcarata</name>
    <dbReference type="NCBI Taxonomy" id="392030"/>
    <lineage>
        <taxon>Eukaryota</taxon>
        <taxon>Metazoa</taxon>
        <taxon>Spiralia</taxon>
        <taxon>Gnathifera</taxon>
        <taxon>Rotifera</taxon>
        <taxon>Eurotatoria</taxon>
        <taxon>Bdelloidea</taxon>
        <taxon>Philodinida</taxon>
        <taxon>Philodinidae</taxon>
        <taxon>Rotaria</taxon>
    </lineage>
</organism>
<evidence type="ECO:0000313" key="4">
    <source>
        <dbReference type="Proteomes" id="UP000681967"/>
    </source>
</evidence>
<name>A0A8S3AP38_9BILA</name>
<gene>
    <name evidence="2" type="ORF">BYL167_LOCUS45749</name>
    <name evidence="3" type="ORF">GIL414_LOCUS74462</name>
    <name evidence="1" type="ORF">SMN809_LOCUS38415</name>
</gene>
<dbReference type="EMBL" id="CAJOBJ010340891">
    <property type="protein sequence ID" value="CAF5194898.1"/>
    <property type="molecule type" value="Genomic_DNA"/>
</dbReference>
<dbReference type="EMBL" id="CAJOBH010127761">
    <property type="protein sequence ID" value="CAF4742470.1"/>
    <property type="molecule type" value="Genomic_DNA"/>
</dbReference>
<sequence length="46" mass="5054">MASSLLNIKQSCIKCDKGGGIAICSGCQQQFCVKHFIEHRQELATQ</sequence>
<dbReference type="AlphaFoldDB" id="A0A8S3AP38"/>
<dbReference type="Proteomes" id="UP000681967">
    <property type="component" value="Unassembled WGS sequence"/>
</dbReference>
<protein>
    <submittedName>
        <fullName evidence="2">Uncharacterized protein</fullName>
    </submittedName>
</protein>
<dbReference type="EMBL" id="CAJOBI010100307">
    <property type="protein sequence ID" value="CAF4584557.1"/>
    <property type="molecule type" value="Genomic_DNA"/>
</dbReference>
<comment type="caution">
    <text evidence="2">The sequence shown here is derived from an EMBL/GenBank/DDBJ whole genome shotgun (WGS) entry which is preliminary data.</text>
</comment>
<evidence type="ECO:0000313" key="1">
    <source>
        <dbReference type="EMBL" id="CAF4584557.1"/>
    </source>
</evidence>
<reference evidence="2" key="1">
    <citation type="submission" date="2021-02" db="EMBL/GenBank/DDBJ databases">
        <authorList>
            <person name="Nowell W R."/>
        </authorList>
    </citation>
    <scope>NUCLEOTIDE SEQUENCE</scope>
</reference>
<proteinExistence type="predicted"/>
<accession>A0A8S3AP38</accession>